<dbReference type="Gene3D" id="1.10.10.10">
    <property type="entry name" value="Winged helix-like DNA-binding domain superfamily/Winged helix DNA-binding domain"/>
    <property type="match status" value="1"/>
</dbReference>
<gene>
    <name evidence="2" type="ORF">GCM10010269_22760</name>
</gene>
<dbReference type="SUPFAM" id="SSF46785">
    <property type="entry name" value="Winged helix' DNA-binding domain"/>
    <property type="match status" value="1"/>
</dbReference>
<dbReference type="AlphaFoldDB" id="A0A918FUY5"/>
<dbReference type="Proteomes" id="UP000606194">
    <property type="component" value="Unassembled WGS sequence"/>
</dbReference>
<dbReference type="EMBL" id="BMTL01000008">
    <property type="protein sequence ID" value="GGR83093.1"/>
    <property type="molecule type" value="Genomic_DNA"/>
</dbReference>
<dbReference type="InterPro" id="IPR039422">
    <property type="entry name" value="MarR/SlyA-like"/>
</dbReference>
<accession>A0A918FUY5</accession>
<protein>
    <submittedName>
        <fullName evidence="2">MarR family transcriptional regulator</fullName>
    </submittedName>
</protein>
<evidence type="ECO:0000313" key="3">
    <source>
        <dbReference type="Proteomes" id="UP000606194"/>
    </source>
</evidence>
<feature type="domain" description="HTH marR-type" evidence="1">
    <location>
        <begin position="26"/>
        <end position="158"/>
    </location>
</feature>
<dbReference type="InterPro" id="IPR036390">
    <property type="entry name" value="WH_DNA-bd_sf"/>
</dbReference>
<dbReference type="PROSITE" id="PS50995">
    <property type="entry name" value="HTH_MARR_2"/>
    <property type="match status" value="1"/>
</dbReference>
<dbReference type="PRINTS" id="PR00598">
    <property type="entry name" value="HTHMARR"/>
</dbReference>
<evidence type="ECO:0000259" key="1">
    <source>
        <dbReference type="PROSITE" id="PS50995"/>
    </source>
</evidence>
<dbReference type="InterPro" id="IPR000835">
    <property type="entry name" value="HTH_MarR-typ"/>
</dbReference>
<reference evidence="2" key="1">
    <citation type="journal article" date="2014" name="Int. J. Syst. Evol. Microbiol.">
        <title>Complete genome sequence of Corynebacterium casei LMG S-19264T (=DSM 44701T), isolated from a smear-ripened cheese.</title>
        <authorList>
            <consortium name="US DOE Joint Genome Institute (JGI-PGF)"/>
            <person name="Walter F."/>
            <person name="Albersmeier A."/>
            <person name="Kalinowski J."/>
            <person name="Ruckert C."/>
        </authorList>
    </citation>
    <scope>NUCLEOTIDE SEQUENCE</scope>
    <source>
        <strain evidence="2">JCM 4386</strain>
    </source>
</reference>
<reference evidence="2" key="2">
    <citation type="submission" date="2020-09" db="EMBL/GenBank/DDBJ databases">
        <authorList>
            <person name="Sun Q."/>
            <person name="Ohkuma M."/>
        </authorList>
    </citation>
    <scope>NUCLEOTIDE SEQUENCE</scope>
    <source>
        <strain evidence="2">JCM 4386</strain>
    </source>
</reference>
<dbReference type="PANTHER" id="PTHR33164">
    <property type="entry name" value="TRANSCRIPTIONAL REGULATOR, MARR FAMILY"/>
    <property type="match status" value="1"/>
</dbReference>
<dbReference type="PANTHER" id="PTHR33164:SF43">
    <property type="entry name" value="HTH-TYPE TRANSCRIPTIONAL REPRESSOR YETL"/>
    <property type="match status" value="1"/>
</dbReference>
<sequence length="161" mass="18080">MVYALPMVDTRTTRAAVPASPPHGTSPSLLYMVKQLELAARSRLDELVKPSGITALQYTALTVLERHDGLSAAQLARASFVTAQSIADLVRSLEGRGLIRRERNPRSRRELLILLTEEGRELLERHAGPVRELEERMVRDLTDRQTEQFRSALSQAWHALS</sequence>
<dbReference type="InterPro" id="IPR036388">
    <property type="entry name" value="WH-like_DNA-bd_sf"/>
</dbReference>
<comment type="caution">
    <text evidence="2">The sequence shown here is derived from an EMBL/GenBank/DDBJ whole genome shotgun (WGS) entry which is preliminary data.</text>
</comment>
<keyword evidence="3" id="KW-1185">Reference proteome</keyword>
<name>A0A918FUY5_9ACTN</name>
<organism evidence="2 3">
    <name type="scientific">Streptomyces humidus</name>
    <dbReference type="NCBI Taxonomy" id="52259"/>
    <lineage>
        <taxon>Bacteria</taxon>
        <taxon>Bacillati</taxon>
        <taxon>Actinomycetota</taxon>
        <taxon>Actinomycetes</taxon>
        <taxon>Kitasatosporales</taxon>
        <taxon>Streptomycetaceae</taxon>
        <taxon>Streptomyces</taxon>
    </lineage>
</organism>
<dbReference type="Pfam" id="PF12802">
    <property type="entry name" value="MarR_2"/>
    <property type="match status" value="1"/>
</dbReference>
<dbReference type="GO" id="GO:0006950">
    <property type="term" value="P:response to stress"/>
    <property type="evidence" value="ECO:0007669"/>
    <property type="project" value="TreeGrafter"/>
</dbReference>
<dbReference type="GO" id="GO:0003700">
    <property type="term" value="F:DNA-binding transcription factor activity"/>
    <property type="evidence" value="ECO:0007669"/>
    <property type="project" value="InterPro"/>
</dbReference>
<proteinExistence type="predicted"/>
<dbReference type="SMART" id="SM00347">
    <property type="entry name" value="HTH_MARR"/>
    <property type="match status" value="1"/>
</dbReference>
<evidence type="ECO:0000313" key="2">
    <source>
        <dbReference type="EMBL" id="GGR83093.1"/>
    </source>
</evidence>